<sequence length="184" mass="20988">MRKPFDDVDKLETMLITVNKFVEPGANESRDLLGRLKVQSEDVTFRRLSDIINLQREAHFQMACKPFAEKYNLPLGSYAELKGSLNLRHRQLGRGPYYLGDWGEYAKRVAELDALKEETAKRDDFPHFGWNQLVTTHEEHFTFDEMPALAVCSWAKGHPQFETTNVVVGSIRNAITGSSMLVSP</sequence>
<keyword evidence="2" id="KW-1185">Reference proteome</keyword>
<accession>A0A830H870</accession>
<evidence type="ECO:0000313" key="1">
    <source>
        <dbReference type="EMBL" id="GHP02210.1"/>
    </source>
</evidence>
<protein>
    <submittedName>
        <fullName evidence="1">Uncharacterized protein</fullName>
    </submittedName>
</protein>
<name>A0A830H870_9CHLO</name>
<dbReference type="Proteomes" id="UP000660262">
    <property type="component" value="Unassembled WGS sequence"/>
</dbReference>
<dbReference type="EMBL" id="BNJQ01000003">
    <property type="protein sequence ID" value="GHP02210.1"/>
    <property type="molecule type" value="Genomic_DNA"/>
</dbReference>
<proteinExistence type="predicted"/>
<gene>
    <name evidence="1" type="ORF">PPROV_000096700</name>
</gene>
<dbReference type="AlphaFoldDB" id="A0A830H870"/>
<organism evidence="1 2">
    <name type="scientific">Pycnococcus provasolii</name>
    <dbReference type="NCBI Taxonomy" id="41880"/>
    <lineage>
        <taxon>Eukaryota</taxon>
        <taxon>Viridiplantae</taxon>
        <taxon>Chlorophyta</taxon>
        <taxon>Pseudoscourfieldiophyceae</taxon>
        <taxon>Pseudoscourfieldiales</taxon>
        <taxon>Pycnococcaceae</taxon>
        <taxon>Pycnococcus</taxon>
    </lineage>
</organism>
<reference evidence="1" key="1">
    <citation type="submission" date="2020-10" db="EMBL/GenBank/DDBJ databases">
        <title>Unveiling of a novel bifunctional photoreceptor, Dualchrome1, isolated from a cosmopolitan green alga.</title>
        <authorList>
            <person name="Suzuki S."/>
            <person name="Kawachi M."/>
        </authorList>
    </citation>
    <scope>NUCLEOTIDE SEQUENCE</scope>
    <source>
        <strain evidence="1">NIES 2893</strain>
    </source>
</reference>
<evidence type="ECO:0000313" key="2">
    <source>
        <dbReference type="Proteomes" id="UP000660262"/>
    </source>
</evidence>
<comment type="caution">
    <text evidence="1">The sequence shown here is derived from an EMBL/GenBank/DDBJ whole genome shotgun (WGS) entry which is preliminary data.</text>
</comment>